<gene>
    <name evidence="9" type="ORF">G127AT_00320</name>
</gene>
<evidence type="ECO:0000256" key="1">
    <source>
        <dbReference type="ARBA" id="ARBA00000971"/>
    </source>
</evidence>
<feature type="region of interest" description="Disordered" evidence="6">
    <location>
        <begin position="27"/>
        <end position="53"/>
    </location>
</feature>
<keyword evidence="10" id="KW-1185">Reference proteome</keyword>
<sequence>MRSKIAALAGIGLIAAALTGCATASADSAPGSSSEAVTATGEFGTAPEVEFPTPLMSSRTECSVLIEGDGEPITGTQYVQGAVTFLNGATGQVIQAAGYDDAPVELPLGQFPPGVADGISCGSEGGRVAIVIPPDEGYGPQGMQLGLDTEDRLVLVVDIVQAFPPRADGAVQLSKDGFPAVVLAPDGRPGITVPKKDAPEEFDSEVLKAGDGETVQDGDRVVVHYTGVLWDDNTVFDSSWEDGAPVAFQVGENGEVVPGFSKAIVGQQVGSQVVAIIPPEDGYGDQVAGSIPAGSTLVFVIDILGIA</sequence>
<dbReference type="GO" id="GO:0003755">
    <property type="term" value="F:peptidyl-prolyl cis-trans isomerase activity"/>
    <property type="evidence" value="ECO:0007669"/>
    <property type="project" value="UniProtKB-UniRule"/>
</dbReference>
<dbReference type="EC" id="5.2.1.8" evidence="5"/>
<evidence type="ECO:0000259" key="8">
    <source>
        <dbReference type="PROSITE" id="PS50059"/>
    </source>
</evidence>
<feature type="signal peptide" evidence="7">
    <location>
        <begin position="1"/>
        <end position="24"/>
    </location>
</feature>
<keyword evidence="3 4" id="KW-0413">Isomerase</keyword>
<dbReference type="PROSITE" id="PS50059">
    <property type="entry name" value="FKBP_PPIASE"/>
    <property type="match status" value="2"/>
</dbReference>
<evidence type="ECO:0000256" key="4">
    <source>
        <dbReference type="PROSITE-ProRule" id="PRU00277"/>
    </source>
</evidence>
<reference evidence="9" key="1">
    <citation type="submission" date="2021-03" db="EMBL/GenBank/DDBJ databases">
        <title>Agromyces archimandritus sp. nov., isolated from the cockroach Archimandrita tessellata.</title>
        <authorList>
            <person name="Guzman J."/>
            <person name="Ortuzar M."/>
            <person name="Poehlein A."/>
            <person name="Daniel R."/>
            <person name="Trujillo M."/>
            <person name="Vilcinskas A."/>
        </authorList>
    </citation>
    <scope>NUCLEOTIDE SEQUENCE</scope>
    <source>
        <strain evidence="9">G127AT</strain>
    </source>
</reference>
<dbReference type="PANTHER" id="PTHR45779">
    <property type="entry name" value="PEPTIDYLPROLYL ISOMERASE"/>
    <property type="match status" value="1"/>
</dbReference>
<dbReference type="SUPFAM" id="SSF54534">
    <property type="entry name" value="FKBP-like"/>
    <property type="match status" value="2"/>
</dbReference>
<accession>A0A975IQ79</accession>
<evidence type="ECO:0000256" key="6">
    <source>
        <dbReference type="SAM" id="MobiDB-lite"/>
    </source>
</evidence>
<feature type="domain" description="PPIase FKBP-type" evidence="8">
    <location>
        <begin position="218"/>
        <end position="307"/>
    </location>
</feature>
<dbReference type="AlphaFoldDB" id="A0A975IQ79"/>
<dbReference type="KEGG" id="aarc:G127AT_00320"/>
<keyword evidence="7" id="KW-0732">Signal</keyword>
<dbReference type="RefSeq" id="WP_210898694.1">
    <property type="nucleotide sequence ID" value="NZ_CP071696.1"/>
</dbReference>
<evidence type="ECO:0000313" key="10">
    <source>
        <dbReference type="Proteomes" id="UP000671914"/>
    </source>
</evidence>
<feature type="chain" id="PRO_5039344113" description="Peptidyl-prolyl cis-trans isomerase" evidence="7">
    <location>
        <begin position="25"/>
        <end position="307"/>
    </location>
</feature>
<comment type="similarity">
    <text evidence="5">Belongs to the FKBP-type PPIase family.</text>
</comment>
<evidence type="ECO:0000313" key="9">
    <source>
        <dbReference type="EMBL" id="QTX04761.1"/>
    </source>
</evidence>
<dbReference type="Pfam" id="PF00254">
    <property type="entry name" value="FKBP_C"/>
    <property type="match status" value="2"/>
</dbReference>
<name>A0A975IQ79_9MICO</name>
<comment type="catalytic activity">
    <reaction evidence="1 4 5">
        <text>[protein]-peptidylproline (omega=180) = [protein]-peptidylproline (omega=0)</text>
        <dbReference type="Rhea" id="RHEA:16237"/>
        <dbReference type="Rhea" id="RHEA-COMP:10747"/>
        <dbReference type="Rhea" id="RHEA-COMP:10748"/>
        <dbReference type="ChEBI" id="CHEBI:83833"/>
        <dbReference type="ChEBI" id="CHEBI:83834"/>
        <dbReference type="EC" id="5.2.1.8"/>
    </reaction>
</comment>
<evidence type="ECO:0000256" key="3">
    <source>
        <dbReference type="ARBA" id="ARBA00023235"/>
    </source>
</evidence>
<organism evidence="9 10">
    <name type="scientific">Agromyces archimandritae</name>
    <dbReference type="NCBI Taxonomy" id="2781962"/>
    <lineage>
        <taxon>Bacteria</taxon>
        <taxon>Bacillati</taxon>
        <taxon>Actinomycetota</taxon>
        <taxon>Actinomycetes</taxon>
        <taxon>Micrococcales</taxon>
        <taxon>Microbacteriaceae</taxon>
        <taxon>Agromyces</taxon>
    </lineage>
</organism>
<dbReference type="Proteomes" id="UP000671914">
    <property type="component" value="Chromosome"/>
</dbReference>
<protein>
    <recommendedName>
        <fullName evidence="5">Peptidyl-prolyl cis-trans isomerase</fullName>
        <ecNumber evidence="5">5.2.1.8</ecNumber>
    </recommendedName>
</protein>
<feature type="domain" description="PPIase FKBP-type" evidence="8">
    <location>
        <begin position="74"/>
        <end position="163"/>
    </location>
</feature>
<evidence type="ECO:0000256" key="2">
    <source>
        <dbReference type="ARBA" id="ARBA00023110"/>
    </source>
</evidence>
<keyword evidence="2 4" id="KW-0697">Rotamase</keyword>
<dbReference type="EMBL" id="CP071696">
    <property type="protein sequence ID" value="QTX04761.1"/>
    <property type="molecule type" value="Genomic_DNA"/>
</dbReference>
<dbReference type="InterPro" id="IPR001179">
    <property type="entry name" value="PPIase_FKBP_dom"/>
</dbReference>
<dbReference type="Gene3D" id="3.10.50.40">
    <property type="match status" value="2"/>
</dbReference>
<dbReference type="PANTHER" id="PTHR45779:SF7">
    <property type="entry name" value="PEPTIDYLPROLYL ISOMERASE"/>
    <property type="match status" value="1"/>
</dbReference>
<evidence type="ECO:0000256" key="7">
    <source>
        <dbReference type="SAM" id="SignalP"/>
    </source>
</evidence>
<evidence type="ECO:0000256" key="5">
    <source>
        <dbReference type="RuleBase" id="RU003915"/>
    </source>
</evidence>
<dbReference type="PROSITE" id="PS51257">
    <property type="entry name" value="PROKAR_LIPOPROTEIN"/>
    <property type="match status" value="1"/>
</dbReference>
<dbReference type="InterPro" id="IPR046357">
    <property type="entry name" value="PPIase_dom_sf"/>
</dbReference>
<dbReference type="InterPro" id="IPR044609">
    <property type="entry name" value="FKBP2/11"/>
</dbReference>
<proteinExistence type="inferred from homology"/>